<feature type="domain" description="RRM" evidence="4">
    <location>
        <begin position="52"/>
        <end position="123"/>
    </location>
</feature>
<dbReference type="SMART" id="SM00343">
    <property type="entry name" value="ZnF_C2HC"/>
    <property type="match status" value="1"/>
</dbReference>
<feature type="region of interest" description="Disordered" evidence="3">
    <location>
        <begin position="176"/>
        <end position="232"/>
    </location>
</feature>
<dbReference type="Pfam" id="PF00076">
    <property type="entry name" value="RRM_1"/>
    <property type="match status" value="1"/>
</dbReference>
<keyword evidence="1" id="KW-0479">Metal-binding</keyword>
<evidence type="ECO:0000313" key="7">
    <source>
        <dbReference type="Proteomes" id="UP000663852"/>
    </source>
</evidence>
<dbReference type="SUPFAM" id="SSF54928">
    <property type="entry name" value="RNA-binding domain, RBD"/>
    <property type="match status" value="1"/>
</dbReference>
<dbReference type="GO" id="GO:0008270">
    <property type="term" value="F:zinc ion binding"/>
    <property type="evidence" value="ECO:0007669"/>
    <property type="project" value="UniProtKB-KW"/>
</dbReference>
<dbReference type="PANTHER" id="PTHR23147">
    <property type="entry name" value="SERINE/ARGININE RICH SPLICING FACTOR"/>
    <property type="match status" value="1"/>
</dbReference>
<gene>
    <name evidence="6" type="ORF">EDS130_LOCUS14680</name>
</gene>
<feature type="domain" description="CCHC-type" evidence="5">
    <location>
        <begin position="138"/>
        <end position="152"/>
    </location>
</feature>
<dbReference type="InterPro" id="IPR012677">
    <property type="entry name" value="Nucleotide-bd_a/b_plait_sf"/>
</dbReference>
<evidence type="ECO:0000256" key="3">
    <source>
        <dbReference type="SAM" id="MobiDB-lite"/>
    </source>
</evidence>
<dbReference type="InterPro" id="IPR050907">
    <property type="entry name" value="SRSF"/>
</dbReference>
<dbReference type="Proteomes" id="UP000663852">
    <property type="component" value="Unassembled WGS sequence"/>
</dbReference>
<protein>
    <submittedName>
        <fullName evidence="6">Uncharacterized protein</fullName>
    </submittedName>
</protein>
<accession>A0A814GIX3</accession>
<reference evidence="6" key="1">
    <citation type="submission" date="2021-02" db="EMBL/GenBank/DDBJ databases">
        <authorList>
            <person name="Nowell W R."/>
        </authorList>
    </citation>
    <scope>NUCLEOTIDE SEQUENCE</scope>
</reference>
<dbReference type="PROSITE" id="PS50102">
    <property type="entry name" value="RRM"/>
    <property type="match status" value="1"/>
</dbReference>
<proteinExistence type="predicted"/>
<evidence type="ECO:0000256" key="1">
    <source>
        <dbReference type="PROSITE-ProRule" id="PRU00047"/>
    </source>
</evidence>
<dbReference type="AlphaFoldDB" id="A0A814GIX3"/>
<evidence type="ECO:0000259" key="4">
    <source>
        <dbReference type="PROSITE" id="PS50102"/>
    </source>
</evidence>
<sequence>MRLSSVALFNPSEFYFTILRSRSRSPTMTSSYRRDRSYSPYNHTNDDGENGCRIHVADLSSNCTKRDIEKAFNKWPIIEVWHAQASCFAFVVLRHRQDGQHAISELDGRCIGDARVRVSLARPRTRSHAGRNFDPNMRCYQCGSRGHFSRDCGNDQRKHKYASDYENYLKVWTFQKRPRSRSHDRRRERSYSRSRSRTLRDTRRYSPRRTSPSSNYESRANGHGYYTSPPRT</sequence>
<keyword evidence="1" id="KW-0863">Zinc-finger</keyword>
<dbReference type="InterPro" id="IPR001878">
    <property type="entry name" value="Znf_CCHC"/>
</dbReference>
<keyword evidence="1" id="KW-0862">Zinc</keyword>
<dbReference type="Gene3D" id="4.10.60.10">
    <property type="entry name" value="Zinc finger, CCHC-type"/>
    <property type="match status" value="1"/>
</dbReference>
<dbReference type="GO" id="GO:0003723">
    <property type="term" value="F:RNA binding"/>
    <property type="evidence" value="ECO:0007669"/>
    <property type="project" value="UniProtKB-UniRule"/>
</dbReference>
<organism evidence="6 7">
    <name type="scientific">Adineta ricciae</name>
    <name type="common">Rotifer</name>
    <dbReference type="NCBI Taxonomy" id="249248"/>
    <lineage>
        <taxon>Eukaryota</taxon>
        <taxon>Metazoa</taxon>
        <taxon>Spiralia</taxon>
        <taxon>Gnathifera</taxon>
        <taxon>Rotifera</taxon>
        <taxon>Eurotatoria</taxon>
        <taxon>Bdelloidea</taxon>
        <taxon>Adinetida</taxon>
        <taxon>Adinetidae</taxon>
        <taxon>Adineta</taxon>
    </lineage>
</organism>
<dbReference type="EMBL" id="CAJNOJ010000060">
    <property type="protein sequence ID" value="CAF0996921.1"/>
    <property type="molecule type" value="Genomic_DNA"/>
</dbReference>
<name>A0A814GIX3_ADIRI</name>
<evidence type="ECO:0000256" key="2">
    <source>
        <dbReference type="PROSITE-ProRule" id="PRU00176"/>
    </source>
</evidence>
<evidence type="ECO:0000313" key="6">
    <source>
        <dbReference type="EMBL" id="CAF0996921.1"/>
    </source>
</evidence>
<dbReference type="Gene3D" id="3.30.70.330">
    <property type="match status" value="1"/>
</dbReference>
<dbReference type="InterPro" id="IPR000504">
    <property type="entry name" value="RRM_dom"/>
</dbReference>
<dbReference type="PROSITE" id="PS50158">
    <property type="entry name" value="ZF_CCHC"/>
    <property type="match status" value="1"/>
</dbReference>
<dbReference type="InterPro" id="IPR035979">
    <property type="entry name" value="RBD_domain_sf"/>
</dbReference>
<comment type="caution">
    <text evidence="6">The sequence shown here is derived from an EMBL/GenBank/DDBJ whole genome shotgun (WGS) entry which is preliminary data.</text>
</comment>
<dbReference type="Pfam" id="PF00098">
    <property type="entry name" value="zf-CCHC"/>
    <property type="match status" value="1"/>
</dbReference>
<dbReference type="OrthoDB" id="5970at2759"/>
<keyword evidence="2" id="KW-0694">RNA-binding</keyword>
<evidence type="ECO:0000259" key="5">
    <source>
        <dbReference type="PROSITE" id="PS50158"/>
    </source>
</evidence>
<dbReference type="SMART" id="SM00360">
    <property type="entry name" value="RRM"/>
    <property type="match status" value="1"/>
</dbReference>